<evidence type="ECO:0000313" key="3">
    <source>
        <dbReference type="Proteomes" id="UP001322277"/>
    </source>
</evidence>
<protein>
    <submittedName>
        <fullName evidence="2">Uncharacterized protein</fullName>
    </submittedName>
</protein>
<organism evidence="2 3">
    <name type="scientific">Colletotrichum destructivum</name>
    <dbReference type="NCBI Taxonomy" id="34406"/>
    <lineage>
        <taxon>Eukaryota</taxon>
        <taxon>Fungi</taxon>
        <taxon>Dikarya</taxon>
        <taxon>Ascomycota</taxon>
        <taxon>Pezizomycotina</taxon>
        <taxon>Sordariomycetes</taxon>
        <taxon>Hypocreomycetidae</taxon>
        <taxon>Glomerellales</taxon>
        <taxon>Glomerellaceae</taxon>
        <taxon>Colletotrichum</taxon>
        <taxon>Colletotrichum destructivum species complex</taxon>
    </lineage>
</organism>
<evidence type="ECO:0000313" key="2">
    <source>
        <dbReference type="EMBL" id="WQF90262.1"/>
    </source>
</evidence>
<gene>
    <name evidence="2" type="ORF">CDEST_15276</name>
</gene>
<dbReference type="RefSeq" id="XP_062787483.1">
    <property type="nucleotide sequence ID" value="XM_062931432.1"/>
</dbReference>
<proteinExistence type="predicted"/>
<dbReference type="GeneID" id="87951776"/>
<evidence type="ECO:0000256" key="1">
    <source>
        <dbReference type="SAM" id="MobiDB-lite"/>
    </source>
</evidence>
<dbReference type="AlphaFoldDB" id="A0AAX4J3Y2"/>
<dbReference type="Proteomes" id="UP001322277">
    <property type="component" value="Chromosome 11"/>
</dbReference>
<accession>A0AAX4J3Y2</accession>
<dbReference type="EMBL" id="CP137315">
    <property type="protein sequence ID" value="WQF90262.1"/>
    <property type="molecule type" value="Genomic_DNA"/>
</dbReference>
<reference evidence="3" key="1">
    <citation type="journal article" date="2023" name="bioRxiv">
        <title>Complete genome of the Medicago anthracnose fungus, Colletotrichum destructivum, reveals a mini-chromosome-like region within a core chromosome.</title>
        <authorList>
            <person name="Lapalu N."/>
            <person name="Simon A."/>
            <person name="Lu A."/>
            <person name="Plaumann P.-L."/>
            <person name="Amselem J."/>
            <person name="Pigne S."/>
            <person name="Auger A."/>
            <person name="Koch C."/>
            <person name="Dallery J.-F."/>
            <person name="O'Connell R.J."/>
        </authorList>
    </citation>
    <scope>NUCLEOTIDE SEQUENCE [LARGE SCALE GENOMIC DNA]</scope>
    <source>
        <strain evidence="3">CBS 520.97</strain>
    </source>
</reference>
<keyword evidence="3" id="KW-1185">Reference proteome</keyword>
<feature type="region of interest" description="Disordered" evidence="1">
    <location>
        <begin position="85"/>
        <end position="119"/>
    </location>
</feature>
<name>A0AAX4J3Y2_9PEZI</name>
<dbReference type="KEGG" id="cdet:87951776"/>
<sequence>MDWTPLAEKDAFLELYPSDFGDQASTCTRPICRKSHRRGMARDANAHTEAEAEAVIRIDFKPIVENLREAVHLAIAHENTQPVFRKRLEPGKRQARTSSKPKPNSKIRIKASTNMNIVA</sequence>